<comment type="caution">
    <text evidence="1">The sequence shown here is derived from an EMBL/GenBank/DDBJ whole genome shotgun (WGS) entry which is preliminary data.</text>
</comment>
<protein>
    <submittedName>
        <fullName evidence="1">Uncharacterized protein</fullName>
    </submittedName>
</protein>
<organism evidence="1 2">
    <name type="scientific">Dallia pectoralis</name>
    <name type="common">Alaska blackfish</name>
    <dbReference type="NCBI Taxonomy" id="75939"/>
    <lineage>
        <taxon>Eukaryota</taxon>
        <taxon>Metazoa</taxon>
        <taxon>Chordata</taxon>
        <taxon>Craniata</taxon>
        <taxon>Vertebrata</taxon>
        <taxon>Euteleostomi</taxon>
        <taxon>Actinopterygii</taxon>
        <taxon>Neopterygii</taxon>
        <taxon>Teleostei</taxon>
        <taxon>Protacanthopterygii</taxon>
        <taxon>Esociformes</taxon>
        <taxon>Umbridae</taxon>
        <taxon>Dallia</taxon>
    </lineage>
</organism>
<proteinExistence type="predicted"/>
<name>A0ACC2H0J9_DALPE</name>
<keyword evidence="2" id="KW-1185">Reference proteome</keyword>
<evidence type="ECO:0000313" key="1">
    <source>
        <dbReference type="EMBL" id="KAJ8009246.1"/>
    </source>
</evidence>
<gene>
    <name evidence="1" type="ORF">DPEC_G00086900</name>
</gene>
<dbReference type="EMBL" id="CM055734">
    <property type="protein sequence ID" value="KAJ8009246.1"/>
    <property type="molecule type" value="Genomic_DNA"/>
</dbReference>
<reference evidence="1" key="1">
    <citation type="submission" date="2021-05" db="EMBL/GenBank/DDBJ databases">
        <authorList>
            <person name="Pan Q."/>
            <person name="Jouanno E."/>
            <person name="Zahm M."/>
            <person name="Klopp C."/>
            <person name="Cabau C."/>
            <person name="Louis A."/>
            <person name="Berthelot C."/>
            <person name="Parey E."/>
            <person name="Roest Crollius H."/>
            <person name="Montfort J."/>
            <person name="Robinson-Rechavi M."/>
            <person name="Bouchez O."/>
            <person name="Lampietro C."/>
            <person name="Lopez Roques C."/>
            <person name="Donnadieu C."/>
            <person name="Postlethwait J."/>
            <person name="Bobe J."/>
            <person name="Dillon D."/>
            <person name="Chandos A."/>
            <person name="von Hippel F."/>
            <person name="Guiguen Y."/>
        </authorList>
    </citation>
    <scope>NUCLEOTIDE SEQUENCE</scope>
    <source>
        <strain evidence="1">YG-Jan2019</strain>
    </source>
</reference>
<sequence length="170" mass="19719">MRVKFATQVLSHSVAVGIKTLAQIKQLKDQPQRNYMAAAKFCENFDGLFNCFNSQRLKDSRKLKSALSDGSAHFPFFDQCMEWLPRLRLFGAPPGTKQLPSVEGWQHNIVCLKMLWRDIRERHQVSYLLTNRLNQDCLENAYSAIRARAGRSAHMHPRRVPWPSLTQRCF</sequence>
<evidence type="ECO:0000313" key="2">
    <source>
        <dbReference type="Proteomes" id="UP001157502"/>
    </source>
</evidence>
<dbReference type="Proteomes" id="UP001157502">
    <property type="component" value="Chromosome 7"/>
</dbReference>
<accession>A0ACC2H0J9</accession>